<dbReference type="Proteomes" id="UP000008370">
    <property type="component" value="Unassembled WGS sequence"/>
</dbReference>
<feature type="compositionally biased region" description="Acidic residues" evidence="2">
    <location>
        <begin position="505"/>
        <end position="514"/>
    </location>
</feature>
<feature type="region of interest" description="Disordered" evidence="2">
    <location>
        <begin position="362"/>
        <end position="403"/>
    </location>
</feature>
<dbReference type="HOGENOM" id="CLU_414525_0_0_1"/>
<feature type="compositionally biased region" description="Polar residues" evidence="2">
    <location>
        <begin position="363"/>
        <end position="392"/>
    </location>
</feature>
<reference evidence="3 4" key="1">
    <citation type="journal article" date="2012" name="BMC Genomics">
        <title>Comparative genomics of the white-rot fungi, Phanerochaete carnosa and P. chrysosporium, to elucidate the genetic basis of the distinct wood types they colonize.</title>
        <authorList>
            <person name="Suzuki H."/>
            <person name="MacDonald J."/>
            <person name="Syed K."/>
            <person name="Salamov A."/>
            <person name="Hori C."/>
            <person name="Aerts A."/>
            <person name="Henrissat B."/>
            <person name="Wiebenga A."/>
            <person name="vanKuyk P.A."/>
            <person name="Barry K."/>
            <person name="Lindquist E."/>
            <person name="LaButti K."/>
            <person name="Lapidus A."/>
            <person name="Lucas S."/>
            <person name="Coutinho P."/>
            <person name="Gong Y."/>
            <person name="Samejima M."/>
            <person name="Mahadevan R."/>
            <person name="Abou-Zaid M."/>
            <person name="de Vries R.P."/>
            <person name="Igarashi K."/>
            <person name="Yadav J.S."/>
            <person name="Grigoriev I.V."/>
            <person name="Master E.R."/>
        </authorList>
    </citation>
    <scope>NUCLEOTIDE SEQUENCE [LARGE SCALE GENOMIC DNA]</scope>
    <source>
        <strain evidence="3 4">HHB-10118-sp</strain>
    </source>
</reference>
<proteinExistence type="predicted"/>
<evidence type="ECO:0000313" key="3">
    <source>
        <dbReference type="EMBL" id="EKM50281.1"/>
    </source>
</evidence>
<keyword evidence="4" id="KW-1185">Reference proteome</keyword>
<accession>K5UKV9</accession>
<feature type="region of interest" description="Disordered" evidence="2">
    <location>
        <begin position="295"/>
        <end position="324"/>
    </location>
</feature>
<evidence type="ECO:0000256" key="2">
    <source>
        <dbReference type="SAM" id="MobiDB-lite"/>
    </source>
</evidence>
<dbReference type="OrthoDB" id="2800708at2759"/>
<protein>
    <submittedName>
        <fullName evidence="3">Uncharacterized protein</fullName>
    </submittedName>
</protein>
<dbReference type="KEGG" id="pco:PHACADRAFT_188557"/>
<name>K5UKV9_PHACS</name>
<evidence type="ECO:0000313" key="4">
    <source>
        <dbReference type="Proteomes" id="UP000008370"/>
    </source>
</evidence>
<evidence type="ECO:0000256" key="1">
    <source>
        <dbReference type="SAM" id="Coils"/>
    </source>
</evidence>
<feature type="coiled-coil region" evidence="1">
    <location>
        <begin position="9"/>
        <end position="89"/>
    </location>
</feature>
<sequence length="662" mass="72745">MPPSRKAQISKHLEDLREKDKQIVELESRLEAQAAKSSLLQERLAATLDAMDALQQTYESELSAERQAKEKAREKLQRFMEYASSIERERDECREALLAVVEKVEEYADLLTWHNSLIRAPSLLEPIELSRGLAEPDVEADPKLIVATLRAELERERVSHERTHKHVEEEILSLRVRLTRCEAELEACAVHQDHAVLLASSAGADMAQISPSQKVEANVESGPALSPKAAFEVLELRAAGNKALEMEFMNLSAKFQHVRQASGPVRTVATPTIHNPLKSPDLRPCSPDDVLSPYTMTPRHPSTPRAGKSASHLRLSHAAEATDSPAKIVSTEMEKFEEEVWVLAEGVDNFEEQRRLTRKSIEDNSLGSAVASSSTAPRNVGYDTSSSQNTAVQGAPSPPKADEADVTAALRIELEQVRIKAARREAELLEEITRLQEALSSIPQSSTPAIGDFLDDDGVEQPLYLAMPLAPTTVLWGSGDKEIITITNQAMEAQMRTALGTATEPETDAEDQVIDDSQSAETSAAGVQPREGALSPLFTRPDADTAIDEDEDMSLRVPLPPSPDDSGEAFVRSQSNALRHRPPTPYASPDVSLMDAGATADESDGESALLLAAKGWDCTCVERLDILEREVEETKQTVAQRDEEIVELRRQVHELRMVALGR</sequence>
<dbReference type="AlphaFoldDB" id="K5UKV9"/>
<organism evidence="3 4">
    <name type="scientific">Phanerochaete carnosa (strain HHB-10118-sp)</name>
    <name type="common">White-rot fungus</name>
    <name type="synonym">Peniophora carnosa</name>
    <dbReference type="NCBI Taxonomy" id="650164"/>
    <lineage>
        <taxon>Eukaryota</taxon>
        <taxon>Fungi</taxon>
        <taxon>Dikarya</taxon>
        <taxon>Basidiomycota</taxon>
        <taxon>Agaricomycotina</taxon>
        <taxon>Agaricomycetes</taxon>
        <taxon>Polyporales</taxon>
        <taxon>Phanerochaetaceae</taxon>
        <taxon>Phanerochaete</taxon>
    </lineage>
</organism>
<dbReference type="GeneID" id="18910499"/>
<dbReference type="EMBL" id="JH930479">
    <property type="protein sequence ID" value="EKM50281.1"/>
    <property type="molecule type" value="Genomic_DNA"/>
</dbReference>
<gene>
    <name evidence="3" type="ORF">PHACADRAFT_188557</name>
</gene>
<feature type="coiled-coil region" evidence="1">
    <location>
        <begin position="624"/>
        <end position="651"/>
    </location>
</feature>
<feature type="region of interest" description="Disordered" evidence="2">
    <location>
        <begin position="502"/>
        <end position="592"/>
    </location>
</feature>
<dbReference type="InParanoid" id="K5UKV9"/>
<keyword evidence="1" id="KW-0175">Coiled coil</keyword>
<dbReference type="RefSeq" id="XP_007401464.1">
    <property type="nucleotide sequence ID" value="XM_007401402.1"/>
</dbReference>